<sequence length="214" mass="23061">MLALLALLAWDLGGLDLPAARLLAGPQGFPLQEHWLLTRVLHDGVLPVAWLLAGWITLGTMWPTLGQQRLPTAVRVQWAAAIWLGLLAVNLLKMNSTTSCPWDLKEFGGGAIHISHWAWGVLDGGNGHCFPAGHASAGFVFVAGYFAWRGQSPAIARRWLAGALLAGTVLGLSQQLRGAHYMSHTLWTAWICWAIAWAVHALPSLFASRPAVAA</sequence>
<feature type="transmembrane region" description="Helical" evidence="1">
    <location>
        <begin position="72"/>
        <end position="92"/>
    </location>
</feature>
<gene>
    <name evidence="3" type="ORF">ACFPOE_09090</name>
</gene>
<comment type="caution">
    <text evidence="3">The sequence shown here is derived from an EMBL/GenBank/DDBJ whole genome shotgun (WGS) entry which is preliminary data.</text>
</comment>
<dbReference type="RefSeq" id="WP_376849766.1">
    <property type="nucleotide sequence ID" value="NZ_JBHSMF010000006.1"/>
</dbReference>
<evidence type="ECO:0000313" key="4">
    <source>
        <dbReference type="Proteomes" id="UP001596037"/>
    </source>
</evidence>
<feature type="transmembrane region" description="Helical" evidence="1">
    <location>
        <begin position="159"/>
        <end position="176"/>
    </location>
</feature>
<organism evidence="3 4">
    <name type="scientific">Caenimonas terrae</name>
    <dbReference type="NCBI Taxonomy" id="696074"/>
    <lineage>
        <taxon>Bacteria</taxon>
        <taxon>Pseudomonadati</taxon>
        <taxon>Pseudomonadota</taxon>
        <taxon>Betaproteobacteria</taxon>
        <taxon>Burkholderiales</taxon>
        <taxon>Comamonadaceae</taxon>
        <taxon>Caenimonas</taxon>
    </lineage>
</organism>
<dbReference type="SUPFAM" id="SSF48317">
    <property type="entry name" value="Acid phosphatase/Vanadium-dependent haloperoxidase"/>
    <property type="match status" value="1"/>
</dbReference>
<keyword evidence="1" id="KW-1133">Transmembrane helix</keyword>
<keyword evidence="1" id="KW-0812">Transmembrane</keyword>
<reference evidence="4" key="1">
    <citation type="journal article" date="2019" name="Int. J. Syst. Evol. Microbiol.">
        <title>The Global Catalogue of Microorganisms (GCM) 10K type strain sequencing project: providing services to taxonomists for standard genome sequencing and annotation.</title>
        <authorList>
            <consortium name="The Broad Institute Genomics Platform"/>
            <consortium name="The Broad Institute Genome Sequencing Center for Infectious Disease"/>
            <person name="Wu L."/>
            <person name="Ma J."/>
        </authorList>
    </citation>
    <scope>NUCLEOTIDE SEQUENCE [LARGE SCALE GENOMIC DNA]</scope>
    <source>
        <strain evidence="4">CCUG 57401</strain>
    </source>
</reference>
<keyword evidence="1" id="KW-0472">Membrane</keyword>
<feature type="transmembrane region" description="Helical" evidence="1">
    <location>
        <begin position="188"/>
        <end position="207"/>
    </location>
</feature>
<dbReference type="CDD" id="cd03396">
    <property type="entry name" value="PAP2_like_6"/>
    <property type="match status" value="1"/>
</dbReference>
<proteinExistence type="predicted"/>
<dbReference type="Proteomes" id="UP001596037">
    <property type="component" value="Unassembled WGS sequence"/>
</dbReference>
<evidence type="ECO:0000313" key="3">
    <source>
        <dbReference type="EMBL" id="MFC5497687.1"/>
    </source>
</evidence>
<feature type="transmembrane region" description="Helical" evidence="1">
    <location>
        <begin position="130"/>
        <end position="147"/>
    </location>
</feature>
<protein>
    <submittedName>
        <fullName evidence="3">Phosphatase PAP2 family protein</fullName>
    </submittedName>
</protein>
<evidence type="ECO:0000259" key="2">
    <source>
        <dbReference type="Pfam" id="PF01569"/>
    </source>
</evidence>
<evidence type="ECO:0000256" key="1">
    <source>
        <dbReference type="SAM" id="Phobius"/>
    </source>
</evidence>
<name>A0ABW0NFE2_9BURK</name>
<dbReference type="InterPro" id="IPR000326">
    <property type="entry name" value="PAP2/HPO"/>
</dbReference>
<keyword evidence="4" id="KW-1185">Reference proteome</keyword>
<dbReference type="InterPro" id="IPR036938">
    <property type="entry name" value="PAP2/HPO_sf"/>
</dbReference>
<feature type="domain" description="Phosphatidic acid phosphatase type 2/haloperoxidase" evidence="2">
    <location>
        <begin position="79"/>
        <end position="202"/>
    </location>
</feature>
<dbReference type="Pfam" id="PF01569">
    <property type="entry name" value="PAP2"/>
    <property type="match status" value="1"/>
</dbReference>
<feature type="transmembrane region" description="Helical" evidence="1">
    <location>
        <begin position="48"/>
        <end position="65"/>
    </location>
</feature>
<dbReference type="EMBL" id="JBHSMF010000006">
    <property type="protein sequence ID" value="MFC5497687.1"/>
    <property type="molecule type" value="Genomic_DNA"/>
</dbReference>
<accession>A0ABW0NFE2</accession>